<evidence type="ECO:0000259" key="3">
    <source>
        <dbReference type="PROSITE" id="PS51186"/>
    </source>
</evidence>
<evidence type="ECO:0000313" key="5">
    <source>
        <dbReference type="Proteomes" id="UP001208690"/>
    </source>
</evidence>
<dbReference type="PROSITE" id="PS51186">
    <property type="entry name" value="GNAT"/>
    <property type="match status" value="1"/>
</dbReference>
<accession>A0ABT3BDH8</accession>
<evidence type="ECO:0000256" key="1">
    <source>
        <dbReference type="ARBA" id="ARBA00022679"/>
    </source>
</evidence>
<dbReference type="PANTHER" id="PTHR43800">
    <property type="entry name" value="PEPTIDYL-LYSINE N-ACETYLTRANSFERASE YJAB"/>
    <property type="match status" value="1"/>
</dbReference>
<dbReference type="SUPFAM" id="SSF55729">
    <property type="entry name" value="Acyl-CoA N-acyltransferases (Nat)"/>
    <property type="match status" value="1"/>
</dbReference>
<dbReference type="InterPro" id="IPR000182">
    <property type="entry name" value="GNAT_dom"/>
</dbReference>
<protein>
    <submittedName>
        <fullName evidence="4">GNAT family N-acetyltransferase</fullName>
    </submittedName>
</protein>
<dbReference type="InterPro" id="IPR016181">
    <property type="entry name" value="Acyl_CoA_acyltransferase"/>
</dbReference>
<dbReference type="RefSeq" id="WP_263843965.1">
    <property type="nucleotide sequence ID" value="NZ_JALIEB010000005.1"/>
</dbReference>
<dbReference type="EMBL" id="JALIEB010000005">
    <property type="protein sequence ID" value="MCV3271639.1"/>
    <property type="molecule type" value="Genomic_DNA"/>
</dbReference>
<proteinExistence type="predicted"/>
<dbReference type="Gene3D" id="3.40.630.30">
    <property type="match status" value="1"/>
</dbReference>
<dbReference type="Proteomes" id="UP001208690">
    <property type="component" value="Unassembled WGS sequence"/>
</dbReference>
<reference evidence="4 5" key="1">
    <citation type="submission" date="2022-04" db="EMBL/GenBank/DDBJ databases">
        <title>Roseobacter sp. WL0113 is a bacterium isolated from neritic sediment.</title>
        <authorList>
            <person name="Wang L."/>
            <person name="He W."/>
            <person name="Zhang D.-F."/>
        </authorList>
    </citation>
    <scope>NUCLEOTIDE SEQUENCE [LARGE SCALE GENOMIC DNA]</scope>
    <source>
        <strain evidence="4 5">WL0113</strain>
    </source>
</reference>
<keyword evidence="2" id="KW-0012">Acyltransferase</keyword>
<keyword evidence="5" id="KW-1185">Reference proteome</keyword>
<feature type="domain" description="N-acetyltransferase" evidence="3">
    <location>
        <begin position="38"/>
        <end position="188"/>
    </location>
</feature>
<organism evidence="4 5">
    <name type="scientific">Roseobacter sinensis</name>
    <dbReference type="NCBI Taxonomy" id="2931391"/>
    <lineage>
        <taxon>Bacteria</taxon>
        <taxon>Pseudomonadati</taxon>
        <taxon>Pseudomonadota</taxon>
        <taxon>Alphaproteobacteria</taxon>
        <taxon>Rhodobacterales</taxon>
        <taxon>Roseobacteraceae</taxon>
        <taxon>Roseobacter</taxon>
    </lineage>
</organism>
<dbReference type="CDD" id="cd04301">
    <property type="entry name" value="NAT_SF"/>
    <property type="match status" value="1"/>
</dbReference>
<gene>
    <name evidence="4" type="ORF">MUB52_09380</name>
</gene>
<dbReference type="PANTHER" id="PTHR43800:SF1">
    <property type="entry name" value="PEPTIDYL-LYSINE N-ACETYLTRANSFERASE YJAB"/>
    <property type="match status" value="1"/>
</dbReference>
<keyword evidence="1" id="KW-0808">Transferase</keyword>
<name>A0ABT3BDH8_9RHOB</name>
<dbReference type="Pfam" id="PF00583">
    <property type="entry name" value="Acetyltransf_1"/>
    <property type="match status" value="1"/>
</dbReference>
<evidence type="ECO:0000256" key="2">
    <source>
        <dbReference type="ARBA" id="ARBA00023315"/>
    </source>
</evidence>
<evidence type="ECO:0000313" key="4">
    <source>
        <dbReference type="EMBL" id="MCV3271639.1"/>
    </source>
</evidence>
<comment type="caution">
    <text evidence="4">The sequence shown here is derived from an EMBL/GenBank/DDBJ whole genome shotgun (WGS) entry which is preliminary data.</text>
</comment>
<sequence length="198" mass="22481">MIADGLHPVPRGKVATIVTHLDMRSKPALRQVDLPAGVNFTALTPDPEDYRDLFRRVGLQEWLWFERMKLSDAEITALVADPQVEMFTLLLDGRAEALLELDFRRPNACELAYFGVTRRLMGQGAGRFLMNEAITRAWDRPIAHFHVHTCTMDSPGALDFYRRSGFIPRRQEVEICDDPRVTGLLPRDAGAHIPIFEP</sequence>